<sequence length="41" mass="4433">MPCCRSGGVGGSALHMVGRQRVSCRGAYKLCIYQHSLHLVT</sequence>
<evidence type="ECO:0000313" key="2">
    <source>
        <dbReference type="Proteomes" id="UP001174909"/>
    </source>
</evidence>
<organism evidence="1 2">
    <name type="scientific">Geodia barretti</name>
    <name type="common">Barrett's horny sponge</name>
    <dbReference type="NCBI Taxonomy" id="519541"/>
    <lineage>
        <taxon>Eukaryota</taxon>
        <taxon>Metazoa</taxon>
        <taxon>Porifera</taxon>
        <taxon>Demospongiae</taxon>
        <taxon>Heteroscleromorpha</taxon>
        <taxon>Tetractinellida</taxon>
        <taxon>Astrophorina</taxon>
        <taxon>Geodiidae</taxon>
        <taxon>Geodia</taxon>
    </lineage>
</organism>
<proteinExistence type="predicted"/>
<dbReference type="Proteomes" id="UP001174909">
    <property type="component" value="Unassembled WGS sequence"/>
</dbReference>
<reference evidence="1" key="1">
    <citation type="submission" date="2023-03" db="EMBL/GenBank/DDBJ databases">
        <authorList>
            <person name="Steffen K."/>
            <person name="Cardenas P."/>
        </authorList>
    </citation>
    <scope>NUCLEOTIDE SEQUENCE</scope>
</reference>
<accession>A0AA35RNT6</accession>
<name>A0AA35RNT6_GEOBA</name>
<dbReference type="EMBL" id="CASHTH010001266">
    <property type="protein sequence ID" value="CAI8013502.1"/>
    <property type="molecule type" value="Genomic_DNA"/>
</dbReference>
<comment type="caution">
    <text evidence="1">The sequence shown here is derived from an EMBL/GenBank/DDBJ whole genome shotgun (WGS) entry which is preliminary data.</text>
</comment>
<keyword evidence="2" id="KW-1185">Reference proteome</keyword>
<dbReference type="AlphaFoldDB" id="A0AA35RNT6"/>
<evidence type="ECO:0000313" key="1">
    <source>
        <dbReference type="EMBL" id="CAI8013502.1"/>
    </source>
</evidence>
<protein>
    <submittedName>
        <fullName evidence="1">Uncharacterized protein</fullName>
    </submittedName>
</protein>
<gene>
    <name evidence="1" type="ORF">GBAR_LOCUS8550</name>
</gene>